<proteinExistence type="predicted"/>
<dbReference type="OrthoDB" id="9806572at2"/>
<protein>
    <submittedName>
        <fullName evidence="2">Uncharacterized protein</fullName>
    </submittedName>
</protein>
<dbReference type="InterPro" id="IPR038696">
    <property type="entry name" value="IalB_sf"/>
</dbReference>
<dbReference type="InterPro" id="IPR010642">
    <property type="entry name" value="Invasion_prot_B"/>
</dbReference>
<evidence type="ECO:0000256" key="1">
    <source>
        <dbReference type="SAM" id="SignalP"/>
    </source>
</evidence>
<comment type="caution">
    <text evidence="2">The sequence shown here is derived from an EMBL/GenBank/DDBJ whole genome shotgun (WGS) entry which is preliminary data.</text>
</comment>
<evidence type="ECO:0000313" key="3">
    <source>
        <dbReference type="Proteomes" id="UP000295131"/>
    </source>
</evidence>
<feature type="signal peptide" evidence="1">
    <location>
        <begin position="1"/>
        <end position="20"/>
    </location>
</feature>
<organism evidence="2 3">
    <name type="scientific">Pseudohoeflea suaedae</name>
    <dbReference type="NCBI Taxonomy" id="877384"/>
    <lineage>
        <taxon>Bacteria</taxon>
        <taxon>Pseudomonadati</taxon>
        <taxon>Pseudomonadota</taxon>
        <taxon>Alphaproteobacteria</taxon>
        <taxon>Hyphomicrobiales</taxon>
        <taxon>Rhizobiaceae</taxon>
        <taxon>Pseudohoeflea</taxon>
    </lineage>
</organism>
<dbReference type="RefSeq" id="WP_133282538.1">
    <property type="nucleotide sequence ID" value="NZ_SMSI01000001.1"/>
</dbReference>
<accession>A0A4R5PL92</accession>
<reference evidence="2 3" key="1">
    <citation type="journal article" date="2013" name="Int. J. Syst. Evol. Microbiol.">
        <title>Hoeflea suaedae sp. nov., an endophytic bacterium isolated from the root of the halophyte Suaeda maritima.</title>
        <authorList>
            <person name="Chung E.J."/>
            <person name="Park J.A."/>
            <person name="Pramanik P."/>
            <person name="Bibi F."/>
            <person name="Jeon C.O."/>
            <person name="Chung Y.R."/>
        </authorList>
    </citation>
    <scope>NUCLEOTIDE SEQUENCE [LARGE SCALE GENOMIC DNA]</scope>
    <source>
        <strain evidence="2 3">YC6898</strain>
    </source>
</reference>
<dbReference type="Pfam" id="PF06776">
    <property type="entry name" value="IalB"/>
    <property type="match status" value="1"/>
</dbReference>
<keyword evidence="1" id="KW-0732">Signal</keyword>
<evidence type="ECO:0000313" key="2">
    <source>
        <dbReference type="EMBL" id="TDH37700.1"/>
    </source>
</evidence>
<dbReference type="EMBL" id="SMSI01000001">
    <property type="protein sequence ID" value="TDH37700.1"/>
    <property type="molecule type" value="Genomic_DNA"/>
</dbReference>
<gene>
    <name evidence="2" type="ORF">E2A64_00705</name>
</gene>
<feature type="chain" id="PRO_5020868629" evidence="1">
    <location>
        <begin position="21"/>
        <end position="167"/>
    </location>
</feature>
<dbReference type="Gene3D" id="2.60.40.1880">
    <property type="entry name" value="Invasion associated locus B (IalB) protein"/>
    <property type="match status" value="1"/>
</dbReference>
<dbReference type="Proteomes" id="UP000295131">
    <property type="component" value="Unassembled WGS sequence"/>
</dbReference>
<dbReference type="AlphaFoldDB" id="A0A4R5PL92"/>
<name>A0A4R5PL92_9HYPH</name>
<keyword evidence="3" id="KW-1185">Reference proteome</keyword>
<sequence>MIGKTIATAITALFALTAAAAAQSPTRIKQFDAWGAYSYNSGNSKVCYVLSVPTAKNPADVDHGDIFFLVSQRPGQNISYEPQAMMGYPLKEASKVEVDVDGNKFTLFTRGNSAWVENAAQEPQLVAAMRGGSTMTVKATSRRGTATSYSYSLKGVTAALNQINSCN</sequence>